<feature type="non-terminal residue" evidence="1">
    <location>
        <position position="1"/>
    </location>
</feature>
<protein>
    <submittedName>
        <fullName evidence="1">Uncharacterized protein</fullName>
    </submittedName>
</protein>
<proteinExistence type="predicted"/>
<accession>A0A382ZKP2</accession>
<organism evidence="1">
    <name type="scientific">marine metagenome</name>
    <dbReference type="NCBI Taxonomy" id="408172"/>
    <lineage>
        <taxon>unclassified sequences</taxon>
        <taxon>metagenomes</taxon>
        <taxon>ecological metagenomes</taxon>
    </lineage>
</organism>
<dbReference type="EMBL" id="UINC01184783">
    <property type="protein sequence ID" value="SVD96156.1"/>
    <property type="molecule type" value="Genomic_DNA"/>
</dbReference>
<gene>
    <name evidence="1" type="ORF">METZ01_LOCUS449010</name>
</gene>
<name>A0A382ZKP2_9ZZZZ</name>
<feature type="non-terminal residue" evidence="1">
    <location>
        <position position="72"/>
    </location>
</feature>
<dbReference type="AlphaFoldDB" id="A0A382ZKP2"/>
<sequence>SVLIISLTKVVSKWIENSLLLMGLKKQKFLPPVGDAPIQLISKSILVKCKRKKEKVEEEKVFRILDQWTWAT</sequence>
<reference evidence="1" key="1">
    <citation type="submission" date="2018-05" db="EMBL/GenBank/DDBJ databases">
        <authorList>
            <person name="Lanie J.A."/>
            <person name="Ng W.-L."/>
            <person name="Kazmierczak K.M."/>
            <person name="Andrzejewski T.M."/>
            <person name="Davidsen T.M."/>
            <person name="Wayne K.J."/>
            <person name="Tettelin H."/>
            <person name="Glass J.I."/>
            <person name="Rusch D."/>
            <person name="Podicherti R."/>
            <person name="Tsui H.-C.T."/>
            <person name="Winkler M.E."/>
        </authorList>
    </citation>
    <scope>NUCLEOTIDE SEQUENCE</scope>
</reference>
<evidence type="ECO:0000313" key="1">
    <source>
        <dbReference type="EMBL" id="SVD96156.1"/>
    </source>
</evidence>